<evidence type="ECO:0000313" key="2">
    <source>
        <dbReference type="Proteomes" id="UP000562045"/>
    </source>
</evidence>
<dbReference type="InterPro" id="IPR038764">
    <property type="entry name" value="GNAT_N_AcTrfase_prd"/>
</dbReference>
<reference evidence="1 2" key="1">
    <citation type="submission" date="2020-07" db="EMBL/GenBank/DDBJ databases">
        <title>Sequencing the genomes of 1000 actinobacteria strains.</title>
        <authorList>
            <person name="Klenk H.-P."/>
        </authorList>
    </citation>
    <scope>NUCLEOTIDE SEQUENCE [LARGE SCALE GENOMIC DNA]</scope>
    <source>
        <strain evidence="1 2">DSM 15131</strain>
    </source>
</reference>
<dbReference type="AlphaFoldDB" id="A0A7Y9ZLU6"/>
<sequence>MLIHAEEDAARAAATSGVVIRTLDEVADLEAVRRLYERIWRTGAAAPPVTADLLKAMAKAGSYVSGAYAGDELVGACFGFFAAPARHALHSHIAGVLTSSRARHVGYALKLHQRAWALAHDTAEISWTYDPLIRRNAWFNLGKLAADADEYLPNFYGPIDDQVNRSDDTDRILVRWSLTTDAVRAACAGSPRTLDGGAERHAGAQVALEASAAGGPLQRPVLGRTVLVGVPDDIEGLREHDPRTAAQWRTALREVLGGLLADGARVRGFDRAGWYVVDREPATDGRSRER</sequence>
<dbReference type="Gene3D" id="3.40.630.30">
    <property type="match status" value="1"/>
</dbReference>
<evidence type="ECO:0000313" key="1">
    <source>
        <dbReference type="EMBL" id="NYI47240.1"/>
    </source>
</evidence>
<dbReference type="EMBL" id="JACBZM010000001">
    <property type="protein sequence ID" value="NYI47240.1"/>
    <property type="molecule type" value="Genomic_DNA"/>
</dbReference>
<comment type="caution">
    <text evidence="1">The sequence shown here is derived from an EMBL/GenBank/DDBJ whole genome shotgun (WGS) entry which is preliminary data.</text>
</comment>
<accession>A0A7Y9ZLU6</accession>
<keyword evidence="1" id="KW-0808">Transferase</keyword>
<name>A0A7Y9ZLU6_9ACTN</name>
<dbReference type="SUPFAM" id="SSF55729">
    <property type="entry name" value="Acyl-CoA N-acyltransferases (Nat)"/>
    <property type="match status" value="1"/>
</dbReference>
<dbReference type="PANTHER" id="PTHR41700">
    <property type="entry name" value="GCN5-RELATED N-ACETYLTRANSFERASE"/>
    <property type="match status" value="1"/>
</dbReference>
<gene>
    <name evidence="1" type="ORF">BJ993_004320</name>
</gene>
<dbReference type="InterPro" id="IPR016181">
    <property type="entry name" value="Acyl_CoA_acyltransferase"/>
</dbReference>
<dbReference type="PANTHER" id="PTHR41700:SF1">
    <property type="entry name" value="N-ACETYLTRANSFERASE DOMAIN-CONTAINING PROTEIN"/>
    <property type="match status" value="1"/>
</dbReference>
<dbReference type="GO" id="GO:0016740">
    <property type="term" value="F:transferase activity"/>
    <property type="evidence" value="ECO:0007669"/>
    <property type="project" value="UniProtKB-KW"/>
</dbReference>
<dbReference type="RefSeq" id="WP_179651179.1">
    <property type="nucleotide sequence ID" value="NZ_JACBZM010000001.1"/>
</dbReference>
<protein>
    <submittedName>
        <fullName evidence="1">Putative GNAT superfamily acetyltransferase</fullName>
    </submittedName>
</protein>
<organism evidence="1 2">
    <name type="scientific">Nocardioides aromaticivorans</name>
    <dbReference type="NCBI Taxonomy" id="200618"/>
    <lineage>
        <taxon>Bacteria</taxon>
        <taxon>Bacillati</taxon>
        <taxon>Actinomycetota</taxon>
        <taxon>Actinomycetes</taxon>
        <taxon>Propionibacteriales</taxon>
        <taxon>Nocardioidaceae</taxon>
        <taxon>Nocardioides</taxon>
    </lineage>
</organism>
<proteinExistence type="predicted"/>
<dbReference type="Proteomes" id="UP000562045">
    <property type="component" value="Unassembled WGS sequence"/>
</dbReference>